<evidence type="ECO:0000313" key="3">
    <source>
        <dbReference type="Proteomes" id="UP000249794"/>
    </source>
</evidence>
<reference evidence="2 3" key="2">
    <citation type="submission" date="2018-06" db="EMBL/GenBank/DDBJ databases">
        <title>Metagenomic assembly of (sub)arctic Cyanobacteria and their associated microbiome from non-axenic cultures.</title>
        <authorList>
            <person name="Baurain D."/>
        </authorList>
    </citation>
    <scope>NUCLEOTIDE SEQUENCE [LARGE SCALE GENOMIC DNA]</scope>
    <source>
        <strain evidence="2">ULC027bin1</strain>
    </source>
</reference>
<keyword evidence="1" id="KW-1133">Transmembrane helix</keyword>
<evidence type="ECO:0000256" key="1">
    <source>
        <dbReference type="SAM" id="Phobius"/>
    </source>
</evidence>
<feature type="transmembrane region" description="Helical" evidence="1">
    <location>
        <begin position="40"/>
        <end position="62"/>
    </location>
</feature>
<reference evidence="3" key="1">
    <citation type="submission" date="2018-04" db="EMBL/GenBank/DDBJ databases">
        <authorList>
            <person name="Cornet L."/>
        </authorList>
    </citation>
    <scope>NUCLEOTIDE SEQUENCE [LARGE SCALE GENOMIC DNA]</scope>
</reference>
<dbReference type="AlphaFoldDB" id="A0A2W4XVA1"/>
<sequence>MNQNFNQLQVRFPGLGCWLFVLGAAWLIGAIGLSGIIKSIFVLVLFIFLAPVLAFLALQFWIKRNLITGNCPVCEQPLTSLKGLQTPCPKCGTEVSATREGFVRFATDGVIDVQVVDVRSGRESLADGNFLETDATTIDVEVQQLPDADR</sequence>
<keyword evidence="1" id="KW-0472">Membrane</keyword>
<name>A0A2W4XVA1_9CYAN</name>
<proteinExistence type="predicted"/>
<comment type="caution">
    <text evidence="2">The sequence shown here is derived from an EMBL/GenBank/DDBJ whole genome shotgun (WGS) entry which is preliminary data.</text>
</comment>
<gene>
    <name evidence="2" type="ORF">DCF15_02425</name>
</gene>
<dbReference type="EMBL" id="QBMP01000012">
    <property type="protein sequence ID" value="PZO60297.1"/>
    <property type="molecule type" value="Genomic_DNA"/>
</dbReference>
<feature type="transmembrane region" description="Helical" evidence="1">
    <location>
        <begin position="12"/>
        <end position="33"/>
    </location>
</feature>
<organism evidence="2 3">
    <name type="scientific">Phormidesmis priestleyi</name>
    <dbReference type="NCBI Taxonomy" id="268141"/>
    <lineage>
        <taxon>Bacteria</taxon>
        <taxon>Bacillati</taxon>
        <taxon>Cyanobacteriota</taxon>
        <taxon>Cyanophyceae</taxon>
        <taxon>Leptolyngbyales</taxon>
        <taxon>Leptolyngbyaceae</taxon>
        <taxon>Phormidesmis</taxon>
    </lineage>
</organism>
<dbReference type="Proteomes" id="UP000249794">
    <property type="component" value="Unassembled WGS sequence"/>
</dbReference>
<evidence type="ECO:0000313" key="2">
    <source>
        <dbReference type="EMBL" id="PZO60297.1"/>
    </source>
</evidence>
<accession>A0A2W4XVA1</accession>
<keyword evidence="1" id="KW-0812">Transmembrane</keyword>
<protein>
    <submittedName>
        <fullName evidence="2">Uncharacterized protein</fullName>
    </submittedName>
</protein>